<dbReference type="InterPro" id="IPR011009">
    <property type="entry name" value="Kinase-like_dom_sf"/>
</dbReference>
<evidence type="ECO:0000313" key="3">
    <source>
        <dbReference type="Proteomes" id="UP000054771"/>
    </source>
</evidence>
<dbReference type="OMA" id="NAVATIC"/>
<dbReference type="GO" id="GO:0005524">
    <property type="term" value="F:ATP binding"/>
    <property type="evidence" value="ECO:0007669"/>
    <property type="project" value="InterPro"/>
</dbReference>
<dbReference type="InterPro" id="IPR000719">
    <property type="entry name" value="Prot_kinase_dom"/>
</dbReference>
<dbReference type="SUPFAM" id="SSF56112">
    <property type="entry name" value="Protein kinase-like (PK-like)"/>
    <property type="match status" value="1"/>
</dbReference>
<proteinExistence type="predicted"/>
<dbReference type="STRING" id="454130.A0A0U5GXH8"/>
<name>A0A0U5GXH8_ASPCI</name>
<dbReference type="Proteomes" id="UP000054771">
    <property type="component" value="Unassembled WGS sequence"/>
</dbReference>
<dbReference type="GO" id="GO:0004674">
    <property type="term" value="F:protein serine/threonine kinase activity"/>
    <property type="evidence" value="ECO:0007669"/>
    <property type="project" value="TreeGrafter"/>
</dbReference>
<keyword evidence="3" id="KW-1185">Reference proteome</keyword>
<organism evidence="2 3">
    <name type="scientific">Aspergillus calidoustus</name>
    <dbReference type="NCBI Taxonomy" id="454130"/>
    <lineage>
        <taxon>Eukaryota</taxon>
        <taxon>Fungi</taxon>
        <taxon>Dikarya</taxon>
        <taxon>Ascomycota</taxon>
        <taxon>Pezizomycotina</taxon>
        <taxon>Eurotiomycetes</taxon>
        <taxon>Eurotiomycetidae</taxon>
        <taxon>Eurotiales</taxon>
        <taxon>Aspergillaceae</taxon>
        <taxon>Aspergillus</taxon>
        <taxon>Aspergillus subgen. Nidulantes</taxon>
    </lineage>
</organism>
<evidence type="ECO:0000313" key="2">
    <source>
        <dbReference type="EMBL" id="CEL05844.1"/>
    </source>
</evidence>
<accession>A0A0U5GXH8</accession>
<protein>
    <recommendedName>
        <fullName evidence="1">Protein kinase domain-containing protein</fullName>
    </recommendedName>
</protein>
<dbReference type="PANTHER" id="PTHR48015:SF6">
    <property type="entry name" value="SERINE_THREONINE-PROTEIN KINASE CLA4-RELATED"/>
    <property type="match status" value="1"/>
</dbReference>
<dbReference type="PROSITE" id="PS50011">
    <property type="entry name" value="PROTEIN_KINASE_DOM"/>
    <property type="match status" value="1"/>
</dbReference>
<dbReference type="EMBL" id="CDMC01000005">
    <property type="protein sequence ID" value="CEL05844.1"/>
    <property type="molecule type" value="Genomic_DNA"/>
</dbReference>
<sequence>MSDIVDLLDECSLKSQNLEGSPPPEATSVSPIKEGLPEALKKGKFPPTSKKLYFPIISSGGGLNCLPFANAGISMASFFRTLPRDALRVPADQVVRTDHKNLVNVQELYLAPDALTLTYDCWGISLLEISERRNIFARDEIAVATICRETLRGLSYIHRVIGIAHANISCGTVILTANGVVKITDVGESMLEPCDDDDKYLDCQAVCQIAKVLLELDSTPKPLTNLRREAIEFADIPLGATVDELLRHPFLRRAVEQCSLQPFPILLRILHTAA</sequence>
<dbReference type="OrthoDB" id="3254104at2759"/>
<dbReference type="AlphaFoldDB" id="A0A0U5GXH8"/>
<feature type="domain" description="Protein kinase" evidence="1">
    <location>
        <begin position="34"/>
        <end position="274"/>
    </location>
</feature>
<dbReference type="GO" id="GO:0035556">
    <property type="term" value="P:intracellular signal transduction"/>
    <property type="evidence" value="ECO:0007669"/>
    <property type="project" value="TreeGrafter"/>
</dbReference>
<evidence type="ECO:0000259" key="1">
    <source>
        <dbReference type="PROSITE" id="PS50011"/>
    </source>
</evidence>
<dbReference type="GO" id="GO:0043408">
    <property type="term" value="P:regulation of MAPK cascade"/>
    <property type="evidence" value="ECO:0007669"/>
    <property type="project" value="TreeGrafter"/>
</dbReference>
<dbReference type="InterPro" id="IPR050285">
    <property type="entry name" value="STE20_Ser/Thr_kinase"/>
</dbReference>
<dbReference type="Gene3D" id="1.10.510.10">
    <property type="entry name" value="Transferase(Phosphotransferase) domain 1"/>
    <property type="match status" value="1"/>
</dbReference>
<reference evidence="3" key="1">
    <citation type="journal article" date="2016" name="Genome Announc.">
        <title>Draft genome sequences of fungus Aspergillus calidoustus.</title>
        <authorList>
            <person name="Horn F."/>
            <person name="Linde J."/>
            <person name="Mattern D.J."/>
            <person name="Walther G."/>
            <person name="Guthke R."/>
            <person name="Scherlach K."/>
            <person name="Martin K."/>
            <person name="Brakhage A.A."/>
            <person name="Petzke L."/>
            <person name="Valiante V."/>
        </authorList>
    </citation>
    <scope>NUCLEOTIDE SEQUENCE [LARGE SCALE GENOMIC DNA]</scope>
    <source>
        <strain evidence="3">SF006504</strain>
    </source>
</reference>
<gene>
    <name evidence="2" type="ORF">ASPCAL06956</name>
</gene>
<dbReference type="GO" id="GO:0005737">
    <property type="term" value="C:cytoplasm"/>
    <property type="evidence" value="ECO:0007669"/>
    <property type="project" value="TreeGrafter"/>
</dbReference>
<dbReference type="PANTHER" id="PTHR48015">
    <property type="entry name" value="SERINE/THREONINE-PROTEIN KINASE TAO"/>
    <property type="match status" value="1"/>
</dbReference>